<dbReference type="Proteomes" id="UP000092321">
    <property type="component" value="Unassembled WGS sequence"/>
</dbReference>
<proteinExistence type="predicted"/>
<accession>A0A1B7TJP7</accession>
<comment type="caution">
    <text evidence="1">The sequence shown here is derived from an EMBL/GenBank/DDBJ whole genome shotgun (WGS) entry which is preliminary data.</text>
</comment>
<sequence>MNKCFTKHKVSSSSDSMAQYTHVWPVKQRTETKQQRLSHIIKTCIKFQVLLEKHNDEEKFWIFISAHLEKVYYFKRKPTFLKKTFKNFLISKIPLSEPMQKLFNLCSDIFYINEDGNISSRNRSKKTDNLDSKDNNLEIKIENIEHIETEREETSINDNHQTKVEETTSSIDVKMKESGTYCSEESDNKTVVSRKENGPLLDSSVYYSPPALKSPFDFNYYTIFLTNRKNRSSYTSPIPEQIAENGGNHNNIDDVQLESSYNPLESPLVESSLKNLGDISSTCHYLPQFHYQTHHACNQYTHFLQYKNINDRVEYAFSKK</sequence>
<keyword evidence="2" id="KW-1185">Reference proteome</keyword>
<gene>
    <name evidence="1" type="ORF">HANVADRAFT_50923</name>
</gene>
<evidence type="ECO:0000313" key="2">
    <source>
        <dbReference type="Proteomes" id="UP000092321"/>
    </source>
</evidence>
<organism evidence="1 2">
    <name type="scientific">Hanseniaspora valbyensis NRRL Y-1626</name>
    <dbReference type="NCBI Taxonomy" id="766949"/>
    <lineage>
        <taxon>Eukaryota</taxon>
        <taxon>Fungi</taxon>
        <taxon>Dikarya</taxon>
        <taxon>Ascomycota</taxon>
        <taxon>Saccharomycotina</taxon>
        <taxon>Saccharomycetes</taxon>
        <taxon>Saccharomycodales</taxon>
        <taxon>Saccharomycodaceae</taxon>
        <taxon>Hanseniaspora</taxon>
    </lineage>
</organism>
<dbReference type="AlphaFoldDB" id="A0A1B7TJP7"/>
<reference evidence="2" key="1">
    <citation type="journal article" date="2016" name="Proc. Natl. Acad. Sci. U.S.A.">
        <title>Comparative genomics of biotechnologically important yeasts.</title>
        <authorList>
            <person name="Riley R."/>
            <person name="Haridas S."/>
            <person name="Wolfe K.H."/>
            <person name="Lopes M.R."/>
            <person name="Hittinger C.T."/>
            <person name="Goeker M."/>
            <person name="Salamov A.A."/>
            <person name="Wisecaver J.H."/>
            <person name="Long T.M."/>
            <person name="Calvey C.H."/>
            <person name="Aerts A.L."/>
            <person name="Barry K.W."/>
            <person name="Choi C."/>
            <person name="Clum A."/>
            <person name="Coughlan A.Y."/>
            <person name="Deshpande S."/>
            <person name="Douglass A.P."/>
            <person name="Hanson S.J."/>
            <person name="Klenk H.-P."/>
            <person name="LaButti K.M."/>
            <person name="Lapidus A."/>
            <person name="Lindquist E.A."/>
            <person name="Lipzen A.M."/>
            <person name="Meier-Kolthoff J.P."/>
            <person name="Ohm R.A."/>
            <person name="Otillar R.P."/>
            <person name="Pangilinan J.L."/>
            <person name="Peng Y."/>
            <person name="Rokas A."/>
            <person name="Rosa C.A."/>
            <person name="Scheuner C."/>
            <person name="Sibirny A.A."/>
            <person name="Slot J.C."/>
            <person name="Stielow J.B."/>
            <person name="Sun H."/>
            <person name="Kurtzman C.P."/>
            <person name="Blackwell M."/>
            <person name="Grigoriev I.V."/>
            <person name="Jeffries T.W."/>
        </authorList>
    </citation>
    <scope>NUCLEOTIDE SEQUENCE [LARGE SCALE GENOMIC DNA]</scope>
    <source>
        <strain evidence="2">NRRL Y-1626</strain>
    </source>
</reference>
<evidence type="ECO:0000313" key="1">
    <source>
        <dbReference type="EMBL" id="OBA28971.1"/>
    </source>
</evidence>
<protein>
    <submittedName>
        <fullName evidence="1">Uncharacterized protein</fullName>
    </submittedName>
</protein>
<dbReference type="EMBL" id="LXPE01000001">
    <property type="protein sequence ID" value="OBA28971.1"/>
    <property type="molecule type" value="Genomic_DNA"/>
</dbReference>
<name>A0A1B7TJP7_9ASCO</name>